<feature type="region of interest" description="Disordered" evidence="1">
    <location>
        <begin position="1"/>
        <end position="30"/>
    </location>
</feature>
<proteinExistence type="predicted"/>
<reference evidence="2" key="2">
    <citation type="submission" date="2023-05" db="EMBL/GenBank/DDBJ databases">
        <authorList>
            <consortium name="Lawrence Berkeley National Laboratory"/>
            <person name="Steindorff A."/>
            <person name="Hensen N."/>
            <person name="Bonometti L."/>
            <person name="Westerberg I."/>
            <person name="Brannstrom I.O."/>
            <person name="Guillou S."/>
            <person name="Cros-Aarteil S."/>
            <person name="Calhoun S."/>
            <person name="Haridas S."/>
            <person name="Kuo A."/>
            <person name="Mondo S."/>
            <person name="Pangilinan J."/>
            <person name="Riley R."/>
            <person name="Labutti K."/>
            <person name="Andreopoulos B."/>
            <person name="Lipzen A."/>
            <person name="Chen C."/>
            <person name="Yanf M."/>
            <person name="Daum C."/>
            <person name="Ng V."/>
            <person name="Clum A."/>
            <person name="Ohm R."/>
            <person name="Martin F."/>
            <person name="Silar P."/>
            <person name="Natvig D."/>
            <person name="Lalanne C."/>
            <person name="Gautier V."/>
            <person name="Ament-Velasquez S.L."/>
            <person name="Kruys A."/>
            <person name="Hutchinson M.I."/>
            <person name="Powell A.J."/>
            <person name="Barry K."/>
            <person name="Miller A.N."/>
            <person name="Grigoriev I.V."/>
            <person name="Debuchy R."/>
            <person name="Gladieux P."/>
            <person name="Thoren M.H."/>
            <person name="Johannesson H."/>
        </authorList>
    </citation>
    <scope>NUCLEOTIDE SEQUENCE</scope>
    <source>
        <strain evidence="2">CBS 990.96</strain>
    </source>
</reference>
<organism evidence="2 3">
    <name type="scientific">Podospora fimiseda</name>
    <dbReference type="NCBI Taxonomy" id="252190"/>
    <lineage>
        <taxon>Eukaryota</taxon>
        <taxon>Fungi</taxon>
        <taxon>Dikarya</taxon>
        <taxon>Ascomycota</taxon>
        <taxon>Pezizomycotina</taxon>
        <taxon>Sordariomycetes</taxon>
        <taxon>Sordariomycetidae</taxon>
        <taxon>Sordariales</taxon>
        <taxon>Podosporaceae</taxon>
        <taxon>Podospora</taxon>
    </lineage>
</organism>
<protein>
    <submittedName>
        <fullName evidence="2">Uncharacterized protein</fullName>
    </submittedName>
</protein>
<evidence type="ECO:0000313" key="2">
    <source>
        <dbReference type="EMBL" id="KAK4228854.1"/>
    </source>
</evidence>
<name>A0AAN7BSR8_9PEZI</name>
<gene>
    <name evidence="2" type="ORF">QBC38DRAFT_498140</name>
</gene>
<dbReference type="Proteomes" id="UP001301958">
    <property type="component" value="Unassembled WGS sequence"/>
</dbReference>
<accession>A0AAN7BSR8</accession>
<comment type="caution">
    <text evidence="2">The sequence shown here is derived from an EMBL/GenBank/DDBJ whole genome shotgun (WGS) entry which is preliminary data.</text>
</comment>
<evidence type="ECO:0000256" key="1">
    <source>
        <dbReference type="SAM" id="MobiDB-lite"/>
    </source>
</evidence>
<reference evidence="2" key="1">
    <citation type="journal article" date="2023" name="Mol. Phylogenet. Evol.">
        <title>Genome-scale phylogeny and comparative genomics of the fungal order Sordariales.</title>
        <authorList>
            <person name="Hensen N."/>
            <person name="Bonometti L."/>
            <person name="Westerberg I."/>
            <person name="Brannstrom I.O."/>
            <person name="Guillou S."/>
            <person name="Cros-Aarteil S."/>
            <person name="Calhoun S."/>
            <person name="Haridas S."/>
            <person name="Kuo A."/>
            <person name="Mondo S."/>
            <person name="Pangilinan J."/>
            <person name="Riley R."/>
            <person name="LaButti K."/>
            <person name="Andreopoulos B."/>
            <person name="Lipzen A."/>
            <person name="Chen C."/>
            <person name="Yan M."/>
            <person name="Daum C."/>
            <person name="Ng V."/>
            <person name="Clum A."/>
            <person name="Steindorff A."/>
            <person name="Ohm R.A."/>
            <person name="Martin F."/>
            <person name="Silar P."/>
            <person name="Natvig D.O."/>
            <person name="Lalanne C."/>
            <person name="Gautier V."/>
            <person name="Ament-Velasquez S.L."/>
            <person name="Kruys A."/>
            <person name="Hutchinson M.I."/>
            <person name="Powell A.J."/>
            <person name="Barry K."/>
            <person name="Miller A.N."/>
            <person name="Grigoriev I.V."/>
            <person name="Debuchy R."/>
            <person name="Gladieux P."/>
            <person name="Hiltunen Thoren M."/>
            <person name="Johannesson H."/>
        </authorList>
    </citation>
    <scope>NUCLEOTIDE SEQUENCE</scope>
    <source>
        <strain evidence="2">CBS 990.96</strain>
    </source>
</reference>
<keyword evidence="3" id="KW-1185">Reference proteome</keyword>
<dbReference type="EMBL" id="MU865314">
    <property type="protein sequence ID" value="KAK4228854.1"/>
    <property type="molecule type" value="Genomic_DNA"/>
</dbReference>
<sequence length="284" mass="31292">MGARVSSLRRTGDNPSQNLAPIKPEDSELKTAGQKLKATGSVSSADAIAVVPLPDIPTAPRRIFIHDKAEATRIANNAEQDPAIINEQEEYVLSCDGSIHGDHDPLTLGLARGYSFVVKLTPTLAAAATPESDNNSNAVIQPMLMFKAESFTTDKAFSIQHMELAGIAESALYAAKTSRNERRSKKAKARRFRIFTDSLKSLRRIKDGINGRDRFYYHHTRPFVRAIISLSHAVHEQGDSLELHWLPRCVTLGHKAADKAAKSWTITEKKGKQNQILATEPFVL</sequence>
<dbReference type="AlphaFoldDB" id="A0AAN7BSR8"/>
<evidence type="ECO:0000313" key="3">
    <source>
        <dbReference type="Proteomes" id="UP001301958"/>
    </source>
</evidence>